<protein>
    <recommendedName>
        <fullName evidence="2">Polymerase beta nucleotidyltransferase domain-containing protein</fullName>
    </recommendedName>
</protein>
<gene>
    <name evidence="3" type="ORF">THSYN_01390</name>
</gene>
<dbReference type="CDD" id="cd05403">
    <property type="entry name" value="NT_KNTase_like"/>
    <property type="match status" value="1"/>
</dbReference>
<accession>A0A2K8U3Y0</accession>
<reference evidence="3 4" key="1">
    <citation type="submission" date="2017-03" db="EMBL/GenBank/DDBJ databases">
        <title>Complete genome sequence of Candidatus 'Thiodictyon syntrophicum' sp. nov. strain Cad16T, a photolithoautotroph purple sulfur bacterium isolated from an alpine meromictic lake.</title>
        <authorList>
            <person name="Luedin S.M."/>
            <person name="Pothier J.F."/>
            <person name="Danza F."/>
            <person name="Storelli N."/>
            <person name="Wittwer M."/>
            <person name="Tonolla M."/>
        </authorList>
    </citation>
    <scope>NUCLEOTIDE SEQUENCE [LARGE SCALE GENOMIC DNA]</scope>
    <source>
        <strain evidence="3 4">Cad16T</strain>
    </source>
</reference>
<dbReference type="Pfam" id="PF18765">
    <property type="entry name" value="Polbeta"/>
    <property type="match status" value="1"/>
</dbReference>
<dbReference type="PANTHER" id="PTHR43852:SF2">
    <property type="entry name" value="PROTEIN ADENYLYLTRANSFERASE MNTA"/>
    <property type="match status" value="1"/>
</dbReference>
<feature type="domain" description="Polymerase beta nucleotidyltransferase" evidence="2">
    <location>
        <begin position="49"/>
        <end position="116"/>
    </location>
</feature>
<dbReference type="KEGG" id="tsy:THSYN_01390"/>
<sequence length="119" mass="12800">MSAPVTPADTARHLRRRREAAQSEGARRAAQLRARLPGAAARLRDIYGVTGVRLFGSLANGTCRADSDVDLAVTGLDRARYFEALADLMEILGAPVDLIRMEEAPPTLSERIEVEGGAL</sequence>
<dbReference type="AlphaFoldDB" id="A0A2K8U3Y0"/>
<dbReference type="Gene3D" id="3.30.460.10">
    <property type="entry name" value="Beta Polymerase, domain 2"/>
    <property type="match status" value="1"/>
</dbReference>
<name>A0A2K8U3Y0_9GAMM</name>
<organism evidence="3 4">
    <name type="scientific">Candidatus Thiodictyon syntrophicum</name>
    <dbReference type="NCBI Taxonomy" id="1166950"/>
    <lineage>
        <taxon>Bacteria</taxon>
        <taxon>Pseudomonadati</taxon>
        <taxon>Pseudomonadota</taxon>
        <taxon>Gammaproteobacteria</taxon>
        <taxon>Chromatiales</taxon>
        <taxon>Chromatiaceae</taxon>
        <taxon>Thiodictyon</taxon>
    </lineage>
</organism>
<dbReference type="PANTHER" id="PTHR43852">
    <property type="entry name" value="NUCLEOTIDYLTRANSFERASE"/>
    <property type="match status" value="1"/>
</dbReference>
<evidence type="ECO:0000256" key="1">
    <source>
        <dbReference type="SAM" id="MobiDB-lite"/>
    </source>
</evidence>
<dbReference type="InterPro" id="IPR041633">
    <property type="entry name" value="Polbeta"/>
</dbReference>
<dbReference type="RefSeq" id="WP_100917559.1">
    <property type="nucleotide sequence ID" value="NZ_CP020370.1"/>
</dbReference>
<dbReference type="SUPFAM" id="SSF81301">
    <property type="entry name" value="Nucleotidyltransferase"/>
    <property type="match status" value="1"/>
</dbReference>
<dbReference type="InterPro" id="IPR043519">
    <property type="entry name" value="NT_sf"/>
</dbReference>
<dbReference type="OrthoDB" id="5769031at2"/>
<dbReference type="Proteomes" id="UP000232638">
    <property type="component" value="Chromosome"/>
</dbReference>
<evidence type="ECO:0000259" key="2">
    <source>
        <dbReference type="Pfam" id="PF18765"/>
    </source>
</evidence>
<feature type="region of interest" description="Disordered" evidence="1">
    <location>
        <begin position="1"/>
        <end position="29"/>
    </location>
</feature>
<proteinExistence type="predicted"/>
<evidence type="ECO:0000313" key="4">
    <source>
        <dbReference type="Proteomes" id="UP000232638"/>
    </source>
</evidence>
<keyword evidence="4" id="KW-1185">Reference proteome</keyword>
<dbReference type="PIRSF" id="PIRSF020217">
    <property type="entry name" value="UCP020217"/>
    <property type="match status" value="1"/>
</dbReference>
<dbReference type="InterPro" id="IPR052930">
    <property type="entry name" value="TA_antitoxin_MntA"/>
</dbReference>
<evidence type="ECO:0000313" key="3">
    <source>
        <dbReference type="EMBL" id="AUB79741.1"/>
    </source>
</evidence>
<dbReference type="EMBL" id="CP020370">
    <property type="protein sequence ID" value="AUB79741.1"/>
    <property type="molecule type" value="Genomic_DNA"/>
</dbReference>
<dbReference type="InterPro" id="IPR024700">
    <property type="entry name" value="UCP020217"/>
</dbReference>